<comment type="caution">
    <text evidence="1">The sequence shown here is derived from an EMBL/GenBank/DDBJ whole genome shotgun (WGS) entry which is preliminary data.</text>
</comment>
<protein>
    <recommendedName>
        <fullName evidence="3">PilZ domain-containing protein</fullName>
    </recommendedName>
</protein>
<dbReference type="Proteomes" id="UP000555828">
    <property type="component" value="Unassembled WGS sequence"/>
</dbReference>
<gene>
    <name evidence="1" type="ORF">HNP65_000097</name>
</gene>
<evidence type="ECO:0000313" key="1">
    <source>
        <dbReference type="EMBL" id="MBB6061675.1"/>
    </source>
</evidence>
<evidence type="ECO:0008006" key="3">
    <source>
        <dbReference type="Google" id="ProtNLM"/>
    </source>
</evidence>
<organism evidence="1 2">
    <name type="scientific">Thermosipho japonicus</name>
    <dbReference type="NCBI Taxonomy" id="90323"/>
    <lineage>
        <taxon>Bacteria</taxon>
        <taxon>Thermotogati</taxon>
        <taxon>Thermotogota</taxon>
        <taxon>Thermotogae</taxon>
        <taxon>Thermotogales</taxon>
        <taxon>Fervidobacteriaceae</taxon>
        <taxon>Thermosipho</taxon>
    </lineage>
</organism>
<keyword evidence="2" id="KW-1185">Reference proteome</keyword>
<evidence type="ECO:0000313" key="2">
    <source>
        <dbReference type="Proteomes" id="UP000555828"/>
    </source>
</evidence>
<dbReference type="AlphaFoldDB" id="A0A841GI56"/>
<reference evidence="1 2" key="1">
    <citation type="submission" date="2020-08" db="EMBL/GenBank/DDBJ databases">
        <title>Genomic Encyclopedia of Type Strains, Phase IV (KMG-IV): sequencing the most valuable type-strain genomes for metagenomic binning, comparative biology and taxonomic classification.</title>
        <authorList>
            <person name="Goeker M."/>
        </authorList>
    </citation>
    <scope>NUCLEOTIDE SEQUENCE [LARGE SCALE GENOMIC DNA]</scope>
    <source>
        <strain evidence="1 2">DSM 13481</strain>
    </source>
</reference>
<accession>A0A841GI56</accession>
<sequence>MTIIEFINKNLSGIYLLAKDHNKNDYQVRLINIQKTGIVEIESNDLFNIGKTLQLNIPVKEALLLIVGEVFDIKEKRYFLKTHEKVGIIQRRKEKRYPYFKRAIFSNNKLLIIDVSKSGMQIFSEKEMELKSNYEITIDDKKINIIPMWRIYEEEIYRIGCKVSNESLNLWNNILNI</sequence>
<proteinExistence type="predicted"/>
<name>A0A841GI56_9BACT</name>
<dbReference type="EMBL" id="JACHEX010000001">
    <property type="protein sequence ID" value="MBB6061675.1"/>
    <property type="molecule type" value="Genomic_DNA"/>
</dbReference>
<dbReference type="RefSeq" id="WP_184618451.1">
    <property type="nucleotide sequence ID" value="NZ_JACHEX010000001.1"/>
</dbReference>